<keyword evidence="2" id="KW-1185">Reference proteome</keyword>
<organism evidence="1 2">
    <name type="scientific">Streptomyces endophytica</name>
    <dbReference type="NCBI Taxonomy" id="2991496"/>
    <lineage>
        <taxon>Bacteria</taxon>
        <taxon>Bacillati</taxon>
        <taxon>Actinomycetota</taxon>
        <taxon>Actinomycetes</taxon>
        <taxon>Kitasatosporales</taxon>
        <taxon>Streptomycetaceae</taxon>
        <taxon>Streptomyces</taxon>
    </lineage>
</organism>
<sequence length="244" mass="26522">MSGVERLLAEAGGKLHARRRAFDVGAGLRRLAEDAGYVPPAGDVPPVSRARQQLSVVVRWVLDQPDAAVHVERLAEAIGRKGGAEDGAEEGVGGGAEDCTALLVNEDDLEDLDVDGAQVFACMLSLADHPESAQFWWQFAAGAGNRAAAYCLHLHHLGRGEVAEADHWIDLLQNCLDGPDDAFMQGMGLFAAYVRRNCPPVRVREPGLTAEVERLATREETDDVLVCRPDREIARRLQDCAQHR</sequence>
<gene>
    <name evidence="1" type="ORF">OJ254_26345</name>
</gene>
<accession>A0ABY6PIH8</accession>
<evidence type="ECO:0000313" key="1">
    <source>
        <dbReference type="EMBL" id="UZJ33160.1"/>
    </source>
</evidence>
<dbReference type="RefSeq" id="WP_265364360.1">
    <property type="nucleotide sequence ID" value="NZ_CP110636.1"/>
</dbReference>
<reference evidence="1" key="1">
    <citation type="submission" date="2022-11" db="EMBL/GenBank/DDBJ databases">
        <title>Identification and genomic analyses of a novel endophytic actinobacterium Streptomyces endophytica sp. nov. with potential for biocontrol of Yam anthracnose.</title>
        <authorList>
            <person name="Huang X."/>
        </authorList>
    </citation>
    <scope>NUCLEOTIDE SEQUENCE</scope>
    <source>
        <strain evidence="1">HNM0140</strain>
    </source>
</reference>
<name>A0ABY6PIH8_9ACTN</name>
<dbReference type="EMBL" id="CP110636">
    <property type="protein sequence ID" value="UZJ33160.1"/>
    <property type="molecule type" value="Genomic_DNA"/>
</dbReference>
<protein>
    <submittedName>
        <fullName evidence="1">Uncharacterized protein</fullName>
    </submittedName>
</protein>
<proteinExistence type="predicted"/>
<dbReference type="Proteomes" id="UP001164959">
    <property type="component" value="Chromosome"/>
</dbReference>
<evidence type="ECO:0000313" key="2">
    <source>
        <dbReference type="Proteomes" id="UP001164959"/>
    </source>
</evidence>